<evidence type="ECO:0000313" key="2">
    <source>
        <dbReference type="EMBL" id="AMW04037.1"/>
    </source>
</evidence>
<dbReference type="KEGG" id="gph:GEMMAAP_02655"/>
<dbReference type="Gene3D" id="3.40.50.300">
    <property type="entry name" value="P-loop containing nucleotide triphosphate hydrolases"/>
    <property type="match status" value="1"/>
</dbReference>
<evidence type="ECO:0000313" key="3">
    <source>
        <dbReference type="Proteomes" id="UP000076404"/>
    </source>
</evidence>
<dbReference type="AlphaFoldDB" id="A0A143BG79"/>
<dbReference type="RefSeq" id="WP_043580178.1">
    <property type="nucleotide sequence ID" value="NZ_CP011454.1"/>
</dbReference>
<name>A0A143BG79_9BACT</name>
<evidence type="ECO:0000259" key="1">
    <source>
        <dbReference type="Pfam" id="PF13521"/>
    </source>
</evidence>
<protein>
    <recommendedName>
        <fullName evidence="1">NadR/Ttd14 AAA domain-containing protein</fullName>
    </recommendedName>
</protein>
<reference evidence="2 3" key="1">
    <citation type="journal article" date="2014" name="Proc. Natl. Acad. Sci. U.S.A.">
        <title>Functional type 2 photosynthetic reaction centers found in the rare bacterial phylum Gemmatimonadetes.</title>
        <authorList>
            <person name="Zeng Y."/>
            <person name="Feng F."/>
            <person name="Medova H."/>
            <person name="Dean J."/>
            <person name="Koblizek M."/>
        </authorList>
    </citation>
    <scope>NUCLEOTIDE SEQUENCE [LARGE SCALE GENOMIC DNA]</scope>
    <source>
        <strain evidence="2 3">AP64</strain>
    </source>
</reference>
<dbReference type="STRING" id="1379270.GEMMAAP_02655"/>
<dbReference type="InterPro" id="IPR027417">
    <property type="entry name" value="P-loop_NTPase"/>
</dbReference>
<dbReference type="InterPro" id="IPR038727">
    <property type="entry name" value="NadR/Ttd14_AAA_dom"/>
</dbReference>
<dbReference type="PANTHER" id="PTHR37512:SF1">
    <property type="entry name" value="NADR_TTD14 AAA DOMAIN-CONTAINING PROTEIN"/>
    <property type="match status" value="1"/>
</dbReference>
<accession>A0A143BG79</accession>
<dbReference type="SUPFAM" id="SSF52540">
    <property type="entry name" value="P-loop containing nucleoside triphosphate hydrolases"/>
    <property type="match status" value="1"/>
</dbReference>
<dbReference type="Pfam" id="PF13521">
    <property type="entry name" value="AAA_28"/>
    <property type="match status" value="1"/>
</dbReference>
<feature type="domain" description="NadR/Ttd14 AAA" evidence="1">
    <location>
        <begin position="6"/>
        <end position="164"/>
    </location>
</feature>
<reference evidence="2 3" key="2">
    <citation type="journal article" date="2016" name="Environ. Microbiol. Rep.">
        <title>Metagenomic evidence for the presence of phototrophic Gemmatimonadetes bacteria in diverse environments.</title>
        <authorList>
            <person name="Zeng Y."/>
            <person name="Baumbach J."/>
            <person name="Barbosa E.G."/>
            <person name="Azevedo V."/>
            <person name="Zhang C."/>
            <person name="Koblizek M."/>
        </authorList>
    </citation>
    <scope>NUCLEOTIDE SEQUENCE [LARGE SCALE GENOMIC DNA]</scope>
    <source>
        <strain evidence="2 3">AP64</strain>
    </source>
</reference>
<sequence length="180" mass="19992">MTPLTRVVVTGSESTGKTTLAAQLAACFGVPCVGEYVREFAAAKGSPLVYDDHAALVRGQTALEDAGMAQARADGHSLLVHDTDLLSTVVYHWHYHGKCEPYLEEAAQARRPDLYLLLEIDVPWVPDGIRDRGTRREEVQALFEETLERFGAKYVRISGSWQERFAAAVRSIEQVVLPHR</sequence>
<dbReference type="OrthoDB" id="3249147at2"/>
<proteinExistence type="predicted"/>
<keyword evidence="3" id="KW-1185">Reference proteome</keyword>
<dbReference type="PANTHER" id="PTHR37512">
    <property type="entry name" value="TRIFUNCTIONAL NAD BIOSYNTHESIS/REGULATOR PROTEIN NADR"/>
    <property type="match status" value="1"/>
</dbReference>
<dbReference type="EMBL" id="CP011454">
    <property type="protein sequence ID" value="AMW04037.1"/>
    <property type="molecule type" value="Genomic_DNA"/>
</dbReference>
<organism evidence="2 3">
    <name type="scientific">Gemmatimonas phototrophica</name>
    <dbReference type="NCBI Taxonomy" id="1379270"/>
    <lineage>
        <taxon>Bacteria</taxon>
        <taxon>Pseudomonadati</taxon>
        <taxon>Gemmatimonadota</taxon>
        <taxon>Gemmatimonadia</taxon>
        <taxon>Gemmatimonadales</taxon>
        <taxon>Gemmatimonadaceae</taxon>
        <taxon>Gemmatimonas</taxon>
    </lineage>
</organism>
<dbReference type="Proteomes" id="UP000076404">
    <property type="component" value="Chromosome"/>
</dbReference>
<gene>
    <name evidence="2" type="ORF">GEMMAAP_02655</name>
</gene>
<dbReference type="InterPro" id="IPR052735">
    <property type="entry name" value="NAD_biosynth-regulator"/>
</dbReference>
<dbReference type="eggNOG" id="COG3172">
    <property type="taxonomic scope" value="Bacteria"/>
</dbReference>